<reference evidence="2 3" key="1">
    <citation type="journal article" date="2011" name="Proc. Natl. Acad. Sci. U.S.A.">
        <title>Genetic diversity and population structure of the endangered marsupial Sarcophilus harrisii (Tasmanian devil).</title>
        <authorList>
            <person name="Miller W."/>
            <person name="Hayes V.M."/>
            <person name="Ratan A."/>
            <person name="Petersen D.C."/>
            <person name="Wittekindt N.E."/>
            <person name="Miller J."/>
            <person name="Walenz B."/>
            <person name="Knight J."/>
            <person name="Qi J."/>
            <person name="Zhao F."/>
            <person name="Wang Q."/>
            <person name="Bedoya-Reina O.C."/>
            <person name="Katiyar N."/>
            <person name="Tomsho L.P."/>
            <person name="Kasson L.M."/>
            <person name="Hardie R.A."/>
            <person name="Woodbridge P."/>
            <person name="Tindall E.A."/>
            <person name="Bertelsen M.F."/>
            <person name="Dixon D."/>
            <person name="Pyecroft S."/>
            <person name="Helgen K.M."/>
            <person name="Lesk A.M."/>
            <person name="Pringle T.H."/>
            <person name="Patterson N."/>
            <person name="Zhang Y."/>
            <person name="Kreiss A."/>
            <person name="Woods G.M."/>
            <person name="Jones M.E."/>
            <person name="Schuster S.C."/>
        </authorList>
    </citation>
    <scope>NUCLEOTIDE SEQUENCE [LARGE SCALE GENOMIC DNA]</scope>
</reference>
<dbReference type="GO" id="GO:0005737">
    <property type="term" value="C:cytoplasm"/>
    <property type="evidence" value="ECO:0007669"/>
    <property type="project" value="TreeGrafter"/>
</dbReference>
<feature type="compositionally biased region" description="Polar residues" evidence="1">
    <location>
        <begin position="490"/>
        <end position="499"/>
    </location>
</feature>
<name>A0A7N4PD00_SARHA</name>
<feature type="compositionally biased region" description="Polar residues" evidence="1">
    <location>
        <begin position="622"/>
        <end position="633"/>
    </location>
</feature>
<dbReference type="Proteomes" id="UP000007648">
    <property type="component" value="Unassembled WGS sequence"/>
</dbReference>
<reference evidence="2" key="2">
    <citation type="submission" date="2025-08" db="UniProtKB">
        <authorList>
            <consortium name="Ensembl"/>
        </authorList>
    </citation>
    <scope>IDENTIFICATION</scope>
</reference>
<keyword evidence="3" id="KW-1185">Reference proteome</keyword>
<dbReference type="InterPro" id="IPR043442">
    <property type="entry name" value="Perm1"/>
</dbReference>
<dbReference type="GeneTree" id="ENSGT00390000017652"/>
<evidence type="ECO:0000313" key="3">
    <source>
        <dbReference type="Proteomes" id="UP000007648"/>
    </source>
</evidence>
<evidence type="ECO:0000313" key="2">
    <source>
        <dbReference type="Ensembl" id="ENSSHAP00000035552.1"/>
    </source>
</evidence>
<dbReference type="FunCoup" id="A0A7N4PD00">
    <property type="interactions" value="374"/>
</dbReference>
<feature type="region of interest" description="Disordered" evidence="1">
    <location>
        <begin position="211"/>
        <end position="686"/>
    </location>
</feature>
<dbReference type="Ensembl" id="ENSSHAT00000045660.1">
    <property type="protein sequence ID" value="ENSSHAP00000035552.1"/>
    <property type="gene ID" value="ENSSHAG00000024665.1"/>
</dbReference>
<dbReference type="AlphaFoldDB" id="A0A7N4PD00"/>
<dbReference type="PANTHER" id="PTHR47282:SF1">
    <property type="entry name" value="PGC-1 AND ERR-INDUCED REGULATOR IN MUSCLE PROTEIN 1"/>
    <property type="match status" value="1"/>
</dbReference>
<feature type="region of interest" description="Disordered" evidence="1">
    <location>
        <begin position="108"/>
        <end position="140"/>
    </location>
</feature>
<dbReference type="InParanoid" id="A0A7N4PD00"/>
<gene>
    <name evidence="2" type="primary">PERM1</name>
</gene>
<feature type="region of interest" description="Disordered" evidence="1">
    <location>
        <begin position="1"/>
        <end position="45"/>
    </location>
</feature>
<feature type="compositionally biased region" description="Polar residues" evidence="1">
    <location>
        <begin position="394"/>
        <end position="404"/>
    </location>
</feature>
<protein>
    <submittedName>
        <fullName evidence="2">PPARGC1 and ESRR induced regulator, muscle 1</fullName>
    </submittedName>
</protein>
<reference evidence="2" key="3">
    <citation type="submission" date="2025-09" db="UniProtKB">
        <authorList>
            <consortium name="Ensembl"/>
        </authorList>
    </citation>
    <scope>IDENTIFICATION</scope>
</reference>
<organism evidence="2 3">
    <name type="scientific">Sarcophilus harrisii</name>
    <name type="common">Tasmanian devil</name>
    <name type="synonym">Sarcophilus laniarius</name>
    <dbReference type="NCBI Taxonomy" id="9305"/>
    <lineage>
        <taxon>Eukaryota</taxon>
        <taxon>Metazoa</taxon>
        <taxon>Chordata</taxon>
        <taxon>Craniata</taxon>
        <taxon>Vertebrata</taxon>
        <taxon>Euteleostomi</taxon>
        <taxon>Mammalia</taxon>
        <taxon>Metatheria</taxon>
        <taxon>Dasyuromorphia</taxon>
        <taxon>Dasyuridae</taxon>
        <taxon>Sarcophilus</taxon>
    </lineage>
</organism>
<evidence type="ECO:0000256" key="1">
    <source>
        <dbReference type="SAM" id="MobiDB-lite"/>
    </source>
</evidence>
<dbReference type="GO" id="GO:0006355">
    <property type="term" value="P:regulation of DNA-templated transcription"/>
    <property type="evidence" value="ECO:0007669"/>
    <property type="project" value="InterPro"/>
</dbReference>
<dbReference type="GO" id="GO:0005634">
    <property type="term" value="C:nucleus"/>
    <property type="evidence" value="ECO:0007669"/>
    <property type="project" value="TreeGrafter"/>
</dbReference>
<feature type="compositionally biased region" description="Polar residues" evidence="1">
    <location>
        <begin position="650"/>
        <end position="663"/>
    </location>
</feature>
<proteinExistence type="predicted"/>
<accession>A0A7N4PD00</accession>
<dbReference type="PANTHER" id="PTHR47282">
    <property type="entry name" value="PGC-1 AND ERR-INDUCED REGULATOR IN MUSCLE PROTEIN 1"/>
    <property type="match status" value="1"/>
</dbReference>
<feature type="compositionally biased region" description="Pro residues" evidence="1">
    <location>
        <begin position="357"/>
        <end position="379"/>
    </location>
</feature>
<sequence length="938" mass="98205">MIGLQSDGGESLRPVASCRIPGCSRKRGGGRGSEPQTGGETETRGVGGVTAWALPASGSWPSLCPPCLCHPRMENFEYSIQLSDKDWADFSAAAEECGLLQAALASGDEPLSSDIEQGDSSGSSPPGPPPPRLLRVRAGSPPAEDLLAVLSRRPLAAAQGGCSGREEEEGPDARLVSRFRCERVLAPGAGQQTQCTSTQLEEQLPSAVLCPEQLAPALQPEPSARGGEMQKSPRGAATQLTEAGGHSGKDPPGQEQPNSLDPANGKRSPHEPNPGASPRSPGKKKRRSVAAKGSGSPKAQDSKRQGPPSPSLPPSGSQPDKGPSQALAGLEEDGPGAEPPAGVAGLGTRASRGADPLGPPSSPIPGPRPSPPTPRPEAGPAPRERPFSDLASPASKTGNVSTPTRIPEAGENLSTPVSFPEKGVNLFGVASEAESGRDPSIPVSKEKLRRNNETNSEGGFPHTSVAKSEPQHHRSTLVLFPKAEVPKAQPNVNMSTPAPQLQPEVDVSTPDLKAEPDRNRSASAPRARADVDVSTPDLKAEPDRNPPVSAPRARADVDVSTPDLKVEPDRNPSASAPRARADVNVSTPAQVTKSFDSLAPWEPQGEPEEGAPLCPGPLRAPSQGTAPAVQSPSIVAPSQAPRRKKVRFSGVSSSPQEDSTPASPSVDKAAPESPRTLGGGRGGPRAWDAVAVGLHPQPRILKHPSYPSALARESAGPREDFALTLPEAYDYFFCDTILEEEEEEEEEEDFPADVQWPEVCEYFFRDSRLHPPAPALQAPTRGAPVPISIPEAYEHFFGEQGPLSPSDEQTRGPEQAPLLVRPGVPTPGEQGPQKAEELGLSVSLEGEQRAPLIPITFNQNDMCLGFVAFATWAVRTSDLHAPDAWKTGPGAGAWEGPGGPVGDKGLLGSVGNPPPSLSLFGLDWSHKLRVKGWGNAQH</sequence>
<feature type="compositionally biased region" description="Polar residues" evidence="1">
    <location>
        <begin position="584"/>
        <end position="595"/>
    </location>
</feature>
<feature type="region of interest" description="Disordered" evidence="1">
    <location>
        <begin position="797"/>
        <end position="837"/>
    </location>
</feature>
<dbReference type="GO" id="GO:0014850">
    <property type="term" value="P:response to muscle activity"/>
    <property type="evidence" value="ECO:0007669"/>
    <property type="project" value="TreeGrafter"/>
</dbReference>